<dbReference type="PANTHER" id="PTHR18952">
    <property type="entry name" value="CARBONIC ANHYDRASE"/>
    <property type="match status" value="1"/>
</dbReference>
<dbReference type="GO" id="GO:0004089">
    <property type="term" value="F:carbonate dehydratase activity"/>
    <property type="evidence" value="ECO:0007669"/>
    <property type="project" value="InterPro"/>
</dbReference>
<dbReference type="SMART" id="SM01057">
    <property type="entry name" value="Carb_anhydrase"/>
    <property type="match status" value="1"/>
</dbReference>
<dbReference type="GO" id="GO:0006730">
    <property type="term" value="P:one-carbon metabolic process"/>
    <property type="evidence" value="ECO:0007669"/>
    <property type="project" value="TreeGrafter"/>
</dbReference>
<dbReference type="EMBL" id="JAINDJ010000005">
    <property type="protein sequence ID" value="KAG9448008.1"/>
    <property type="molecule type" value="Genomic_DNA"/>
</dbReference>
<evidence type="ECO:0000256" key="1">
    <source>
        <dbReference type="SAM" id="SignalP"/>
    </source>
</evidence>
<dbReference type="SUPFAM" id="SSF51069">
    <property type="entry name" value="Carbonic anhydrase"/>
    <property type="match status" value="1"/>
</dbReference>
<name>A0AAV7ELB8_ARIFI</name>
<dbReference type="CDD" id="cd03124">
    <property type="entry name" value="alpha_CA_prokaryotic_like"/>
    <property type="match status" value="1"/>
</dbReference>
<dbReference type="InterPro" id="IPR041891">
    <property type="entry name" value="Alpha_CA_prokaryot-like"/>
</dbReference>
<dbReference type="AlphaFoldDB" id="A0AAV7ELB8"/>
<feature type="domain" description="Alpha-carbonic anhydrase" evidence="2">
    <location>
        <begin position="35"/>
        <end position="273"/>
    </location>
</feature>
<dbReference type="Pfam" id="PF00194">
    <property type="entry name" value="Carb_anhydrase"/>
    <property type="match status" value="1"/>
</dbReference>
<keyword evidence="1" id="KW-0732">Signal</keyword>
<organism evidence="3 4">
    <name type="scientific">Aristolochia fimbriata</name>
    <name type="common">White veined hardy Dutchman's pipe vine</name>
    <dbReference type="NCBI Taxonomy" id="158543"/>
    <lineage>
        <taxon>Eukaryota</taxon>
        <taxon>Viridiplantae</taxon>
        <taxon>Streptophyta</taxon>
        <taxon>Embryophyta</taxon>
        <taxon>Tracheophyta</taxon>
        <taxon>Spermatophyta</taxon>
        <taxon>Magnoliopsida</taxon>
        <taxon>Magnoliidae</taxon>
        <taxon>Piperales</taxon>
        <taxon>Aristolochiaceae</taxon>
        <taxon>Aristolochia</taxon>
    </lineage>
</organism>
<gene>
    <name evidence="3" type="ORF">H6P81_014136</name>
</gene>
<feature type="signal peptide" evidence="1">
    <location>
        <begin position="1"/>
        <end position="25"/>
    </location>
</feature>
<dbReference type="InterPro" id="IPR023561">
    <property type="entry name" value="Carbonic_anhydrase_a-class"/>
</dbReference>
<evidence type="ECO:0000313" key="4">
    <source>
        <dbReference type="Proteomes" id="UP000825729"/>
    </source>
</evidence>
<dbReference type="InterPro" id="IPR036398">
    <property type="entry name" value="CA_dom_sf"/>
</dbReference>
<keyword evidence="4" id="KW-1185">Reference proteome</keyword>
<feature type="chain" id="PRO_5043933382" description="Alpha-carbonic anhydrase domain-containing protein" evidence="1">
    <location>
        <begin position="26"/>
        <end position="274"/>
    </location>
</feature>
<reference evidence="3 4" key="1">
    <citation type="submission" date="2021-07" db="EMBL/GenBank/DDBJ databases">
        <title>The Aristolochia fimbriata genome: insights into angiosperm evolution, floral development and chemical biosynthesis.</title>
        <authorList>
            <person name="Jiao Y."/>
        </authorList>
    </citation>
    <scope>NUCLEOTIDE SEQUENCE [LARGE SCALE GENOMIC DNA]</scope>
    <source>
        <strain evidence="3">IBCAS-2021</strain>
        <tissue evidence="3">Leaf</tissue>
    </source>
</reference>
<accession>A0AAV7ELB8</accession>
<dbReference type="GO" id="GO:0008270">
    <property type="term" value="F:zinc ion binding"/>
    <property type="evidence" value="ECO:0007669"/>
    <property type="project" value="InterPro"/>
</dbReference>
<dbReference type="InterPro" id="IPR001148">
    <property type="entry name" value="CA_dom"/>
</dbReference>
<dbReference type="PANTHER" id="PTHR18952:SF208">
    <property type="entry name" value="CARBONIC ANHYDRASE XA-RELATED"/>
    <property type="match status" value="1"/>
</dbReference>
<evidence type="ECO:0000313" key="3">
    <source>
        <dbReference type="EMBL" id="KAG9448008.1"/>
    </source>
</evidence>
<comment type="caution">
    <text evidence="3">The sequence shown here is derived from an EMBL/GenBank/DDBJ whole genome shotgun (WGS) entry which is preliminary data.</text>
</comment>
<proteinExistence type="predicted"/>
<dbReference type="PROSITE" id="PS51144">
    <property type="entry name" value="ALPHA_CA_2"/>
    <property type="match status" value="1"/>
</dbReference>
<evidence type="ECO:0000259" key="2">
    <source>
        <dbReference type="PROSITE" id="PS51144"/>
    </source>
</evidence>
<dbReference type="Proteomes" id="UP000825729">
    <property type="component" value="Unassembled WGS sequence"/>
</dbReference>
<sequence>MESGLLIYLAALSVLFFSVLHPCQSREPPSAGDPEEWAFSYIEGSPEGPQRWGDLRQEWATCKTGTMQSPLNLRRGEAKVQPTLGPLAPSYGASVAHIVNTGRSIMLRWEGSPGSITIGGTEFKLQQCHWHSPTEHSFDGTRFDAELHLVHESKEKRRAVVAVLYKIGAQSNALLSTLTDAIRSVSNTTQREAVVGAVDPSIAEIDGTKPYFRYMGSLTTPPCTEGVTWTVFTEVSTISSEQVSLITSALDQGAQRNARPIQPTNGRDVFLFQA</sequence>
<protein>
    <recommendedName>
        <fullName evidence="2">Alpha-carbonic anhydrase domain-containing protein</fullName>
    </recommendedName>
</protein>
<dbReference type="Gene3D" id="3.10.200.10">
    <property type="entry name" value="Alpha carbonic anhydrase"/>
    <property type="match status" value="1"/>
</dbReference>